<feature type="disulfide bond" evidence="7">
    <location>
        <begin position="176"/>
        <end position="203"/>
    </location>
</feature>
<dbReference type="InterPro" id="IPR035976">
    <property type="entry name" value="Sushi/SCR/CCP_sf"/>
</dbReference>
<organism evidence="10 11">
    <name type="scientific">Mastacembelus armatus</name>
    <name type="common">zig-zag eel</name>
    <dbReference type="NCBI Taxonomy" id="205130"/>
    <lineage>
        <taxon>Eukaryota</taxon>
        <taxon>Metazoa</taxon>
        <taxon>Chordata</taxon>
        <taxon>Craniata</taxon>
        <taxon>Vertebrata</taxon>
        <taxon>Euteleostomi</taxon>
        <taxon>Actinopterygii</taxon>
        <taxon>Neopterygii</taxon>
        <taxon>Teleostei</taxon>
        <taxon>Neoteleostei</taxon>
        <taxon>Acanthomorphata</taxon>
        <taxon>Anabantaria</taxon>
        <taxon>Synbranchiformes</taxon>
        <taxon>Mastacembelidae</taxon>
        <taxon>Mastacembelus</taxon>
    </lineage>
</organism>
<protein>
    <submittedName>
        <fullName evidence="10">Complement receptor type 1-like</fullName>
    </submittedName>
</protein>
<feature type="chain" id="PRO_5018543260" evidence="8">
    <location>
        <begin position="20"/>
        <end position="470"/>
    </location>
</feature>
<keyword evidence="7" id="KW-0768">Sushi</keyword>
<dbReference type="RefSeq" id="XP_026188903.1">
    <property type="nucleotide sequence ID" value="XM_026333118.2"/>
</dbReference>
<evidence type="ECO:0000313" key="10">
    <source>
        <dbReference type="Ensembl" id="ENSMAMP00000035987.1"/>
    </source>
</evidence>
<dbReference type="CDD" id="cd00033">
    <property type="entry name" value="CCP"/>
    <property type="match status" value="7"/>
</dbReference>
<feature type="disulfide bond" evidence="7">
    <location>
        <begin position="56"/>
        <end position="83"/>
    </location>
</feature>
<evidence type="ECO:0000256" key="3">
    <source>
        <dbReference type="ARBA" id="ARBA00022729"/>
    </source>
</evidence>
<feature type="domain" description="Sushi" evidence="9">
    <location>
        <begin position="286"/>
        <end position="342"/>
    </location>
</feature>
<evidence type="ECO:0000259" key="9">
    <source>
        <dbReference type="PROSITE" id="PS50923"/>
    </source>
</evidence>
<reference evidence="10" key="2">
    <citation type="submission" date="2025-09" db="UniProtKB">
        <authorList>
            <consortium name="Ensembl"/>
        </authorList>
    </citation>
    <scope>IDENTIFICATION</scope>
</reference>
<keyword evidence="6" id="KW-0325">Glycoprotein</keyword>
<dbReference type="GO" id="GO:0005576">
    <property type="term" value="C:extracellular region"/>
    <property type="evidence" value="ECO:0007669"/>
    <property type="project" value="UniProtKB-SubCell"/>
</dbReference>
<dbReference type="SMART" id="SM00032">
    <property type="entry name" value="CCP"/>
    <property type="match status" value="7"/>
</dbReference>
<accession>A0A3Q3NH35</accession>
<feature type="domain" description="Sushi" evidence="9">
    <location>
        <begin position="23"/>
        <end position="85"/>
    </location>
</feature>
<evidence type="ECO:0000256" key="8">
    <source>
        <dbReference type="SAM" id="SignalP"/>
    </source>
</evidence>
<dbReference type="Pfam" id="PF00084">
    <property type="entry name" value="Sushi"/>
    <property type="match status" value="7"/>
</dbReference>
<feature type="domain" description="Sushi" evidence="9">
    <location>
        <begin position="343"/>
        <end position="402"/>
    </location>
</feature>
<keyword evidence="4" id="KW-0677">Repeat</keyword>
<evidence type="ECO:0000256" key="1">
    <source>
        <dbReference type="ARBA" id="ARBA00004613"/>
    </source>
</evidence>
<feature type="signal peptide" evidence="8">
    <location>
        <begin position="1"/>
        <end position="19"/>
    </location>
</feature>
<dbReference type="Gene3D" id="2.10.70.10">
    <property type="entry name" value="Complement Module, domain 1"/>
    <property type="match status" value="7"/>
</dbReference>
<feature type="domain" description="Sushi" evidence="9">
    <location>
        <begin position="86"/>
        <end position="143"/>
    </location>
</feature>
<keyword evidence="11" id="KW-1185">Reference proteome</keyword>
<evidence type="ECO:0000256" key="7">
    <source>
        <dbReference type="PROSITE-ProRule" id="PRU00302"/>
    </source>
</evidence>
<evidence type="ECO:0000256" key="5">
    <source>
        <dbReference type="ARBA" id="ARBA00023157"/>
    </source>
</evidence>
<feature type="domain" description="Sushi" evidence="9">
    <location>
        <begin position="146"/>
        <end position="205"/>
    </location>
</feature>
<evidence type="ECO:0000256" key="6">
    <source>
        <dbReference type="ARBA" id="ARBA00023180"/>
    </source>
</evidence>
<dbReference type="PANTHER" id="PTHR45656:SF4">
    <property type="entry name" value="PROTEIN CBR-CLEC-78"/>
    <property type="match status" value="1"/>
</dbReference>
<evidence type="ECO:0000313" key="11">
    <source>
        <dbReference type="Proteomes" id="UP000261640"/>
    </source>
</evidence>
<dbReference type="InParanoid" id="A0A3Q3NH35"/>
<evidence type="ECO:0000256" key="2">
    <source>
        <dbReference type="ARBA" id="ARBA00022525"/>
    </source>
</evidence>
<keyword evidence="2" id="KW-0964">Secreted</keyword>
<dbReference type="Proteomes" id="UP000261640">
    <property type="component" value="Unplaced"/>
</dbReference>
<reference evidence="10" key="1">
    <citation type="submission" date="2025-08" db="UniProtKB">
        <authorList>
            <consortium name="Ensembl"/>
        </authorList>
    </citation>
    <scope>IDENTIFICATION</scope>
</reference>
<dbReference type="InterPro" id="IPR000436">
    <property type="entry name" value="Sushi_SCR_CCP_dom"/>
</dbReference>
<dbReference type="PANTHER" id="PTHR45656">
    <property type="entry name" value="PROTEIN CBR-CLEC-78"/>
    <property type="match status" value="1"/>
</dbReference>
<dbReference type="PROSITE" id="PS50923">
    <property type="entry name" value="SUSHI"/>
    <property type="match status" value="7"/>
</dbReference>
<proteinExistence type="predicted"/>
<dbReference type="InterPro" id="IPR051277">
    <property type="entry name" value="SEZ6_CSMD_C4BPB_Regulators"/>
</dbReference>
<comment type="caution">
    <text evidence="7">Lacks conserved residue(s) required for the propagation of feature annotation.</text>
</comment>
<dbReference type="GeneTree" id="ENSGT00940000154967"/>
<dbReference type="Ensembl" id="ENSMAMT00000036909.2">
    <property type="protein sequence ID" value="ENSMAMP00000035987.1"/>
    <property type="gene ID" value="ENSMAMG00000024160.2"/>
</dbReference>
<dbReference type="OrthoDB" id="6127264at2759"/>
<dbReference type="FunFam" id="2.10.70.10:FF:000003">
    <property type="entry name" value="Versican core protein"/>
    <property type="match status" value="1"/>
</dbReference>
<feature type="domain" description="Sushi" evidence="9">
    <location>
        <begin position="221"/>
        <end position="285"/>
    </location>
</feature>
<dbReference type="SUPFAM" id="SSF57535">
    <property type="entry name" value="Complement control module/SCR domain"/>
    <property type="match status" value="7"/>
</dbReference>
<keyword evidence="5 7" id="KW-1015">Disulfide bond</keyword>
<evidence type="ECO:0000256" key="4">
    <source>
        <dbReference type="ARBA" id="ARBA00022737"/>
    </source>
</evidence>
<name>A0A3Q3NH35_9TELE</name>
<dbReference type="GeneID" id="113145945"/>
<feature type="domain" description="Sushi" evidence="9">
    <location>
        <begin position="403"/>
        <end position="462"/>
    </location>
</feature>
<comment type="subcellular location">
    <subcellularLocation>
        <location evidence="1">Secreted</location>
    </subcellularLocation>
</comment>
<sequence length="470" mass="51092">MRSLGWSVLLLSLTSLATAAIPKSCSAPPEYPHTSLDTKVRAKKGFQSGDKVYYNCAEDFTPTRGSRSVQCNNGEWTKLTLKCEKKSCGNAGDLPNGQFHYEGSSFVGEKVYAVCNEGYTSKGVNYMICKKSGWTGEFPICEVGETTCPAPAVANSVTSGGNAFAYQVGDDVSFTCRQGFQLDGAQKIICMPGGLWEPKPPQCLPQPQKTEQTTKSADKTGGCGVPLTHHNANANLAGKYITRTSFASGEKVHYVCNIGHVQAGGSKYRTCTDGKWTPLELKCERKLCGSAGEILNGEFSYTGVMFGDTATANCNEGYILVGKATRNCLHNGWDGRVPVCEAVQCEKPPEVANAKMIGLQEQSYTYMSVVYYQCHVGILIGEKEIWCTENGTWSASPPQCKEITCQSPNVPKGFWRGAHNGLYHFRDTISIMCSRGYTITGPTTITCGSDGKWSPGLPNCKPMYHRKLRN</sequence>
<feature type="disulfide bond" evidence="7">
    <location>
        <begin position="256"/>
        <end position="283"/>
    </location>
</feature>
<dbReference type="AlphaFoldDB" id="A0A3Q3NH35"/>
<feature type="disulfide bond" evidence="7">
    <location>
        <begin position="433"/>
        <end position="460"/>
    </location>
</feature>
<keyword evidence="3 8" id="KW-0732">Signal</keyword>
<dbReference type="STRING" id="205130.ENSMAMP00000035987"/>